<dbReference type="OrthoDB" id="7990014at2"/>
<evidence type="ECO:0000313" key="4">
    <source>
        <dbReference type="Proteomes" id="UP000199054"/>
    </source>
</evidence>
<keyword evidence="1" id="KW-0175">Coiled coil</keyword>
<accession>A0A1H8PLA1</accession>
<reference evidence="3 4" key="1">
    <citation type="submission" date="2016-10" db="EMBL/GenBank/DDBJ databases">
        <authorList>
            <person name="de Groot N.N."/>
        </authorList>
    </citation>
    <scope>NUCLEOTIDE SEQUENCE [LARGE SCALE GENOMIC DNA]</scope>
    <source>
        <strain evidence="3 4">DSM 8512</strain>
    </source>
</reference>
<dbReference type="Proteomes" id="UP000199054">
    <property type="component" value="Unassembled WGS sequence"/>
</dbReference>
<sequence>MGGDPRTPEGLNAGLAAADEQNPGQVDQICETCPDNWVETGAIDESTGEPLPNLPYRIFEIATKDEVARGVLDANGRSPRHQIPMPATQLFVMFGTDEAIDEAMEQMDALQRERAVQENARPEWRGFEAGLSQEEFNARHRELIESGTFVDEDRGFFEGAISGARGIGNLVGSLATGQGLTGWAESEYARRRDEAWDQYQLATGARVAGRGESFGAGADQSASFYFGDEISARLGSLLDERSYEEIIDDHRHILDQSRLSNPGYYMGGEIAGAVPTIFVPIGGAAASAARGGAAASMKAGGIAGAGAGAISGAGQDEGGIVDRLDGAAVGALTGGIGGAVLSGAAVLIVRGISRTRIWARVRGRNRAIPEGVSFGRNANQDYHVWRHVEDELGMSRQRVQDAIVADLPPVTNLSNGLNVRTVTVDGVKLQYNAFKLPDGTVNIGRIHEKN</sequence>
<dbReference type="AlphaFoldDB" id="A0A1H8PLA1"/>
<feature type="coiled-coil region" evidence="1">
    <location>
        <begin position="93"/>
        <end position="120"/>
    </location>
</feature>
<feature type="region of interest" description="Disordered" evidence="2">
    <location>
        <begin position="1"/>
        <end position="24"/>
    </location>
</feature>
<keyword evidence="4" id="KW-1185">Reference proteome</keyword>
<proteinExistence type="predicted"/>
<evidence type="ECO:0000313" key="3">
    <source>
        <dbReference type="EMBL" id="SEO42488.1"/>
    </source>
</evidence>
<evidence type="ECO:0000256" key="2">
    <source>
        <dbReference type="SAM" id="MobiDB-lite"/>
    </source>
</evidence>
<dbReference type="RefSeq" id="WP_090618093.1">
    <property type="nucleotide sequence ID" value="NZ_CP067124.1"/>
</dbReference>
<dbReference type="EMBL" id="FODE01000102">
    <property type="protein sequence ID" value="SEO42488.1"/>
    <property type="molecule type" value="Genomic_DNA"/>
</dbReference>
<organism evidence="3 4">
    <name type="scientific">Paracoccus alcaliphilus</name>
    <dbReference type="NCBI Taxonomy" id="34002"/>
    <lineage>
        <taxon>Bacteria</taxon>
        <taxon>Pseudomonadati</taxon>
        <taxon>Pseudomonadota</taxon>
        <taxon>Alphaproteobacteria</taxon>
        <taxon>Rhodobacterales</taxon>
        <taxon>Paracoccaceae</taxon>
        <taxon>Paracoccus</taxon>
    </lineage>
</organism>
<gene>
    <name evidence="3" type="ORF">SAMN04489859_11022</name>
</gene>
<evidence type="ECO:0000256" key="1">
    <source>
        <dbReference type="SAM" id="Coils"/>
    </source>
</evidence>
<dbReference type="STRING" id="34002.SAMN04489859_11022"/>
<name>A0A1H8PLA1_9RHOB</name>
<protein>
    <submittedName>
        <fullName evidence="3">Uncharacterized protein</fullName>
    </submittedName>
</protein>